<comment type="caution">
    <text evidence="6">The sequence shown here is derived from an EMBL/GenBank/DDBJ whole genome shotgun (WGS) entry which is preliminary data.</text>
</comment>
<organism evidence="6 7">
    <name type="scientific">Thermomonospora umbrina</name>
    <dbReference type="NCBI Taxonomy" id="111806"/>
    <lineage>
        <taxon>Bacteria</taxon>
        <taxon>Bacillati</taxon>
        <taxon>Actinomycetota</taxon>
        <taxon>Actinomycetes</taxon>
        <taxon>Streptosporangiales</taxon>
        <taxon>Thermomonosporaceae</taxon>
        <taxon>Thermomonospora</taxon>
    </lineage>
</organism>
<dbReference type="RefSeq" id="WP_116022371.1">
    <property type="nucleotide sequence ID" value="NZ_QTTT01000001.1"/>
</dbReference>
<dbReference type="GO" id="GO:0046306">
    <property type="term" value="P:alkanesulfonate catabolic process"/>
    <property type="evidence" value="ECO:0007669"/>
    <property type="project" value="TreeGrafter"/>
</dbReference>
<dbReference type="CDD" id="cd01094">
    <property type="entry name" value="Alkanesulfonate_monoxygenase"/>
    <property type="match status" value="1"/>
</dbReference>
<dbReference type="InterPro" id="IPR036661">
    <property type="entry name" value="Luciferase-like_sf"/>
</dbReference>
<dbReference type="GO" id="GO:0008726">
    <property type="term" value="F:alkanesulfonate monooxygenase activity"/>
    <property type="evidence" value="ECO:0007669"/>
    <property type="project" value="TreeGrafter"/>
</dbReference>
<evidence type="ECO:0000256" key="4">
    <source>
        <dbReference type="ARBA" id="ARBA00023033"/>
    </source>
</evidence>
<dbReference type="SUPFAM" id="SSF51679">
    <property type="entry name" value="Bacterial luciferase-like"/>
    <property type="match status" value="1"/>
</dbReference>
<reference evidence="6 7" key="1">
    <citation type="submission" date="2018-08" db="EMBL/GenBank/DDBJ databases">
        <title>Sequencing the genomes of 1000 actinobacteria strains.</title>
        <authorList>
            <person name="Klenk H.-P."/>
        </authorList>
    </citation>
    <scope>NUCLEOTIDE SEQUENCE [LARGE SCALE GENOMIC DNA]</scope>
    <source>
        <strain evidence="6 7">DSM 43927</strain>
    </source>
</reference>
<dbReference type="InterPro" id="IPR011251">
    <property type="entry name" value="Luciferase-like_dom"/>
</dbReference>
<keyword evidence="1" id="KW-0285">Flavoprotein</keyword>
<dbReference type="PANTHER" id="PTHR42847">
    <property type="entry name" value="ALKANESULFONATE MONOOXYGENASE"/>
    <property type="match status" value="1"/>
</dbReference>
<dbReference type="Gene3D" id="3.20.20.30">
    <property type="entry name" value="Luciferase-like domain"/>
    <property type="match status" value="1"/>
</dbReference>
<evidence type="ECO:0000256" key="1">
    <source>
        <dbReference type="ARBA" id="ARBA00022630"/>
    </source>
</evidence>
<dbReference type="AlphaFoldDB" id="A0A3D9SLG8"/>
<dbReference type="Proteomes" id="UP000256661">
    <property type="component" value="Unassembled WGS sequence"/>
</dbReference>
<proteinExistence type="predicted"/>
<dbReference type="OrthoDB" id="9814695at2"/>
<accession>A0A3D9SLG8</accession>
<evidence type="ECO:0000256" key="3">
    <source>
        <dbReference type="ARBA" id="ARBA00023002"/>
    </source>
</evidence>
<sequence>MTLSFHWFLPTSGDGRSVIGGGHNAPGATGTPRPPDIDYLAQIARSAEQLGFDAVLTPTGTWCEDAWLTTAALIRETSRLRFLVAFRPGLISPTLAAQMAATYQRISGGRLLLNVVTGGEQTEQARFGDHLSHSERYARTDEFLSVVRGAWSGTPFDFDGEHYKVRGATVSGELDPVPELYFGGSSPAAGPVAARQVDVYLTWGEPPAQVAEKIAWIRGLAAEQGRTLRFGIRLHTISRDTSEDAWREADRLLQAIDPAAVARAQEALAASDSVGQARMRSLHAGYREAGGSVRDLEIHPGLWAGVGLVRGGAGTALVGSHAEVADLIQEYADLGITEFILSGYPHLEEAYWFGEGVLPELTRRGTRTLEAASA</sequence>
<evidence type="ECO:0000259" key="5">
    <source>
        <dbReference type="Pfam" id="PF00296"/>
    </source>
</evidence>
<dbReference type="InterPro" id="IPR050172">
    <property type="entry name" value="SsuD_RutA_monooxygenase"/>
</dbReference>
<keyword evidence="3" id="KW-0560">Oxidoreductase</keyword>
<keyword evidence="2" id="KW-0288">FMN</keyword>
<name>A0A3D9SLG8_9ACTN</name>
<dbReference type="PANTHER" id="PTHR42847:SF4">
    <property type="entry name" value="ALKANESULFONATE MONOOXYGENASE-RELATED"/>
    <property type="match status" value="1"/>
</dbReference>
<evidence type="ECO:0000256" key="2">
    <source>
        <dbReference type="ARBA" id="ARBA00022643"/>
    </source>
</evidence>
<evidence type="ECO:0000313" key="6">
    <source>
        <dbReference type="EMBL" id="REE96776.1"/>
    </source>
</evidence>
<gene>
    <name evidence="6" type="ORF">DFJ69_2223</name>
</gene>
<protein>
    <submittedName>
        <fullName evidence="6">Alkanesulfonate monooxygenase</fullName>
    </submittedName>
</protein>
<dbReference type="Pfam" id="PF00296">
    <property type="entry name" value="Bac_luciferase"/>
    <property type="match status" value="1"/>
</dbReference>
<keyword evidence="7" id="KW-1185">Reference proteome</keyword>
<evidence type="ECO:0000313" key="7">
    <source>
        <dbReference type="Proteomes" id="UP000256661"/>
    </source>
</evidence>
<dbReference type="EMBL" id="QTTT01000001">
    <property type="protein sequence ID" value="REE96776.1"/>
    <property type="molecule type" value="Genomic_DNA"/>
</dbReference>
<feature type="domain" description="Luciferase-like" evidence="5">
    <location>
        <begin position="19"/>
        <end position="337"/>
    </location>
</feature>
<keyword evidence="4 6" id="KW-0503">Monooxygenase</keyword>